<protein>
    <submittedName>
        <fullName evidence="2">BTAD domain-containing putative transcriptional regulator</fullName>
    </submittedName>
</protein>
<comment type="caution">
    <text evidence="2">The sequence shown here is derived from an EMBL/GenBank/DDBJ whole genome shotgun (WGS) entry which is preliminary data.</text>
</comment>
<dbReference type="InterPro" id="IPR051677">
    <property type="entry name" value="AfsR-DnrI-RedD_regulator"/>
</dbReference>
<evidence type="ECO:0000313" key="2">
    <source>
        <dbReference type="EMBL" id="MDX8540865.1"/>
    </source>
</evidence>
<reference evidence="2 3" key="1">
    <citation type="submission" date="2023-08" db="EMBL/GenBank/DDBJ databases">
        <title>Implementing the SeqCode for naming new Mesorhizobium species isolated from Vachellia karroo root nodules.</title>
        <authorList>
            <person name="Van Lill M."/>
        </authorList>
    </citation>
    <scope>NUCLEOTIDE SEQUENCE [LARGE SCALE GENOMIC DNA]</scope>
    <source>
        <strain evidence="2 3">VK4B</strain>
    </source>
</reference>
<dbReference type="EMBL" id="JAVIIP010000016">
    <property type="protein sequence ID" value="MDX8540865.1"/>
    <property type="molecule type" value="Genomic_DNA"/>
</dbReference>
<dbReference type="Pfam" id="PF03704">
    <property type="entry name" value="BTAD"/>
    <property type="match status" value="1"/>
</dbReference>
<dbReference type="SUPFAM" id="SSF46894">
    <property type="entry name" value="C-terminal effector domain of the bipartite response regulators"/>
    <property type="match status" value="1"/>
</dbReference>
<dbReference type="Proteomes" id="UP001276564">
    <property type="component" value="Unassembled WGS sequence"/>
</dbReference>
<gene>
    <name evidence="2" type="ORF">RFM23_24925</name>
</gene>
<proteinExistence type="predicted"/>
<name>A0ABU5AUA0_9HYPH</name>
<dbReference type="PANTHER" id="PTHR35807">
    <property type="entry name" value="TRANSCRIPTIONAL REGULATOR REDD-RELATED"/>
    <property type="match status" value="1"/>
</dbReference>
<dbReference type="Gene3D" id="1.10.10.10">
    <property type="entry name" value="Winged helix-like DNA-binding domain superfamily/Winged helix DNA-binding domain"/>
    <property type="match status" value="1"/>
</dbReference>
<sequence length="573" mass="61759">MHVEVDLLGQFRVSIDGRAASAAAWRRTSSVTLVKLLALARRHRLHREQVMDALWPDLEPEAAAANLRKAVHFTRRALGAHDIIALDGEVVALAPGAELAVDAALFEAEATAALQANDRGATERAARRYAGDLLPDDRYAEWAEEPRQRLRELYVRVLEAAGLWERLLAVDPADERAARALMQAALEAGNRGEVVRQFERLRESLRVDLGVGPQAATVAIYEKALALGGAQPTGIAERVRGLLAWGIIQLNSGDFGDAGQKGAEARTLAIAAELGREVGEASALIGLAAHMQGQWQELFQSEFVDWVRGAPSVASNVFDGHLCLAEFCLYRAGGHEHMAKAARELLGIAEAAGSVPGRVLASLILGEAELFSGRLTAAEELLTSAAQLSAAARAPFGEALALHRLGEIALARGQKWRAGRLLQKGLRLAESTWLAPHLLIRFQALAVEAAATQSQAMEAIRQGDRRLAEKCTCQPCSMGFRVASSIALAEAGELDQASRRIDEAERLAGMWQGGPWVAAVWEARGVHRQARGESDQASALLREAAARYAELGRPRDQERCLARAQAVEVRLAG</sequence>
<dbReference type="Gene3D" id="1.25.40.10">
    <property type="entry name" value="Tetratricopeptide repeat domain"/>
    <property type="match status" value="2"/>
</dbReference>
<feature type="domain" description="Bacterial transcriptional activator" evidence="1">
    <location>
        <begin position="101"/>
        <end position="225"/>
    </location>
</feature>
<dbReference type="RefSeq" id="WP_320254434.1">
    <property type="nucleotide sequence ID" value="NZ_JAVIIO010000003.1"/>
</dbReference>
<dbReference type="InterPro" id="IPR016032">
    <property type="entry name" value="Sig_transdc_resp-reg_C-effctor"/>
</dbReference>
<accession>A0ABU5AUA0</accession>
<dbReference type="SMART" id="SM01043">
    <property type="entry name" value="BTAD"/>
    <property type="match status" value="1"/>
</dbReference>
<dbReference type="InterPro" id="IPR005158">
    <property type="entry name" value="BTAD"/>
</dbReference>
<organism evidence="2 3">
    <name type="scientific">Mesorhizobium abyssinicae</name>
    <dbReference type="NCBI Taxonomy" id="1209958"/>
    <lineage>
        <taxon>Bacteria</taxon>
        <taxon>Pseudomonadati</taxon>
        <taxon>Pseudomonadota</taxon>
        <taxon>Alphaproteobacteria</taxon>
        <taxon>Hyphomicrobiales</taxon>
        <taxon>Phyllobacteriaceae</taxon>
        <taxon>Mesorhizobium</taxon>
    </lineage>
</organism>
<evidence type="ECO:0000313" key="3">
    <source>
        <dbReference type="Proteomes" id="UP001276564"/>
    </source>
</evidence>
<dbReference type="InterPro" id="IPR011990">
    <property type="entry name" value="TPR-like_helical_dom_sf"/>
</dbReference>
<dbReference type="SUPFAM" id="SSF48452">
    <property type="entry name" value="TPR-like"/>
    <property type="match status" value="2"/>
</dbReference>
<keyword evidence="3" id="KW-1185">Reference proteome</keyword>
<evidence type="ECO:0000259" key="1">
    <source>
        <dbReference type="SMART" id="SM01043"/>
    </source>
</evidence>
<dbReference type="InterPro" id="IPR036388">
    <property type="entry name" value="WH-like_DNA-bd_sf"/>
</dbReference>